<evidence type="ECO:0000313" key="3">
    <source>
        <dbReference type="Proteomes" id="UP000242814"/>
    </source>
</evidence>
<evidence type="ECO:0000313" key="2">
    <source>
        <dbReference type="EMBL" id="ODH25690.1"/>
    </source>
</evidence>
<proteinExistence type="predicted"/>
<evidence type="ECO:0008006" key="4">
    <source>
        <dbReference type="Google" id="ProtNLM"/>
    </source>
</evidence>
<comment type="caution">
    <text evidence="2">The sequence shown here is derived from an EMBL/GenBank/DDBJ whole genome shotgun (WGS) entry which is preliminary data.</text>
</comment>
<dbReference type="AlphaFoldDB" id="A0A1D2JB36"/>
<keyword evidence="1" id="KW-0812">Transmembrane</keyword>
<reference evidence="2 3" key="1">
    <citation type="submission" date="2016-06" db="EMBL/GenBank/DDBJ databases">
        <authorList>
            <person name="Kjaerup R.B."/>
            <person name="Dalgaard T.S."/>
            <person name="Juul-Madsen H.R."/>
        </authorList>
    </citation>
    <scope>NUCLEOTIDE SEQUENCE [LARGE SCALE GENOMIC DNA]</scope>
    <source>
        <strain evidence="2 3">Pb300</strain>
    </source>
</reference>
<feature type="transmembrane region" description="Helical" evidence="1">
    <location>
        <begin position="205"/>
        <end position="234"/>
    </location>
</feature>
<keyword evidence="1" id="KW-0472">Membrane</keyword>
<dbReference type="GO" id="GO:0005743">
    <property type="term" value="C:mitochondrial inner membrane"/>
    <property type="evidence" value="ECO:0007669"/>
    <property type="project" value="TreeGrafter"/>
</dbReference>
<dbReference type="GO" id="GO:1902600">
    <property type="term" value="P:proton transmembrane transport"/>
    <property type="evidence" value="ECO:0007669"/>
    <property type="project" value="TreeGrafter"/>
</dbReference>
<dbReference type="PANTHER" id="PTHR28062">
    <property type="entry name" value="K+-H+ EXCHANGE-LIKE PROTEIN"/>
    <property type="match status" value="1"/>
</dbReference>
<accession>A0A1D2JB36</accession>
<dbReference type="PANTHER" id="PTHR28062:SF1">
    <property type="entry name" value="TRANSMEMBRANE PROTEIN"/>
    <property type="match status" value="1"/>
</dbReference>
<dbReference type="Pfam" id="PF10173">
    <property type="entry name" value="Mit_KHE1"/>
    <property type="match status" value="1"/>
</dbReference>
<dbReference type="VEuPathDB" id="FungiDB:PABG_06788"/>
<gene>
    <name evidence="2" type="ORF">ACO22_05148</name>
</gene>
<dbReference type="EMBL" id="LZYO01000219">
    <property type="protein sequence ID" value="ODH25690.1"/>
    <property type="molecule type" value="Genomic_DNA"/>
</dbReference>
<dbReference type="VEuPathDB" id="FungiDB:PADG_02156"/>
<sequence length="335" mass="38231">MTSRLTSRVPDCASTSQHQQYKQLDSFHHPLTAVLYSLKKCSFKRLLGASQKYSKLVDLLLITAILGNHSSTSRTFAMRLYLVPISTGRSLLYCKRANTQAAKELSRIDRITEKASATWAGWEEADKGWRKILVAYGNRVLQRIPYEEWGLKSVPPLNTKRETEELERHTQVPLVFPKNVIKESKVLDLLRKMATERQSLHRSRMWWSVLIAPLTAPIALIPLIPNVPFFYFVYRGWSHWRALSGSKHLCFLLDNKLIHPTSLPALESHYSKNPALNEKDFSETNTGNVNSTEVILLKESDGKKLAKILGPPELAAEVERAVGQVKHFFNEKKQQ</sequence>
<organism evidence="2 3">
    <name type="scientific">Paracoccidioides brasiliensis</name>
    <dbReference type="NCBI Taxonomy" id="121759"/>
    <lineage>
        <taxon>Eukaryota</taxon>
        <taxon>Fungi</taxon>
        <taxon>Dikarya</taxon>
        <taxon>Ascomycota</taxon>
        <taxon>Pezizomycotina</taxon>
        <taxon>Eurotiomycetes</taxon>
        <taxon>Eurotiomycetidae</taxon>
        <taxon>Onygenales</taxon>
        <taxon>Ajellomycetaceae</taxon>
        <taxon>Paracoccidioides</taxon>
    </lineage>
</organism>
<dbReference type="Proteomes" id="UP000242814">
    <property type="component" value="Unassembled WGS sequence"/>
</dbReference>
<dbReference type="InterPro" id="IPR018786">
    <property type="entry name" value="Mit_KHE1"/>
</dbReference>
<protein>
    <recommendedName>
        <fullName evidence="4">Mitochondrial K+-H+ exchange-related-domain-containing protein</fullName>
    </recommendedName>
</protein>
<evidence type="ECO:0000256" key="1">
    <source>
        <dbReference type="SAM" id="Phobius"/>
    </source>
</evidence>
<dbReference type="GO" id="GO:0006813">
    <property type="term" value="P:potassium ion transport"/>
    <property type="evidence" value="ECO:0007669"/>
    <property type="project" value="TreeGrafter"/>
</dbReference>
<name>A0A1D2JB36_PARBR</name>
<keyword evidence="1" id="KW-1133">Transmembrane helix</keyword>